<reference evidence="3 4" key="1">
    <citation type="submission" date="2019-08" db="EMBL/GenBank/DDBJ databases">
        <title>In-depth cultivation of the pig gut microbiome towards novel bacterial diversity and tailored functional studies.</title>
        <authorList>
            <person name="Wylensek D."/>
            <person name="Hitch T.C.A."/>
            <person name="Clavel T."/>
        </authorList>
    </citation>
    <scope>NUCLEOTIDE SEQUENCE [LARGE SCALE GENOMIC DNA]</scope>
    <source>
        <strain evidence="3 4">WCA3-601-WT-6H</strain>
    </source>
</reference>
<name>A0A6L5YK28_9FIRM</name>
<comment type="caution">
    <text evidence="3">The sequence shown here is derived from an EMBL/GenBank/DDBJ whole genome shotgun (WGS) entry which is preliminary data.</text>
</comment>
<dbReference type="EMBL" id="VUMU01000013">
    <property type="protein sequence ID" value="MST58621.1"/>
    <property type="molecule type" value="Genomic_DNA"/>
</dbReference>
<feature type="transmembrane region" description="Helical" evidence="2">
    <location>
        <begin position="106"/>
        <end position="125"/>
    </location>
</feature>
<proteinExistence type="predicted"/>
<feature type="region of interest" description="Disordered" evidence="1">
    <location>
        <begin position="190"/>
        <end position="216"/>
    </location>
</feature>
<evidence type="ECO:0000256" key="1">
    <source>
        <dbReference type="SAM" id="MobiDB-lite"/>
    </source>
</evidence>
<accession>A0A6L5YK28</accession>
<feature type="compositionally biased region" description="Polar residues" evidence="1">
    <location>
        <begin position="205"/>
        <end position="216"/>
    </location>
</feature>
<keyword evidence="2" id="KW-0812">Transmembrane</keyword>
<keyword evidence="4" id="KW-1185">Reference proteome</keyword>
<dbReference type="AlphaFoldDB" id="A0A6L5YK28"/>
<evidence type="ECO:0000313" key="3">
    <source>
        <dbReference type="EMBL" id="MST58621.1"/>
    </source>
</evidence>
<dbReference type="RefSeq" id="WP_154496835.1">
    <property type="nucleotide sequence ID" value="NZ_VUMU01000013.1"/>
</dbReference>
<evidence type="ECO:0000313" key="4">
    <source>
        <dbReference type="Proteomes" id="UP000476055"/>
    </source>
</evidence>
<feature type="transmembrane region" description="Helical" evidence="2">
    <location>
        <begin position="132"/>
        <end position="151"/>
    </location>
</feature>
<evidence type="ECO:0008006" key="5">
    <source>
        <dbReference type="Google" id="ProtNLM"/>
    </source>
</evidence>
<gene>
    <name evidence="3" type="ORF">FYJ59_10295</name>
</gene>
<keyword evidence="2" id="KW-1133">Transmembrane helix</keyword>
<protein>
    <recommendedName>
        <fullName evidence="5">Beta-carotene 15,15'-monooxygenase</fullName>
    </recommendedName>
</protein>
<keyword evidence="2" id="KW-0472">Membrane</keyword>
<feature type="transmembrane region" description="Helical" evidence="2">
    <location>
        <begin position="266"/>
        <end position="293"/>
    </location>
</feature>
<dbReference type="Proteomes" id="UP000476055">
    <property type="component" value="Unassembled WGS sequence"/>
</dbReference>
<organism evidence="3 4">
    <name type="scientific">Waltera intestinalis</name>
    <dbReference type="NCBI Taxonomy" id="2606635"/>
    <lineage>
        <taxon>Bacteria</taxon>
        <taxon>Bacillati</taxon>
        <taxon>Bacillota</taxon>
        <taxon>Clostridia</taxon>
        <taxon>Lachnospirales</taxon>
        <taxon>Lachnospiraceae</taxon>
        <taxon>Waltera</taxon>
    </lineage>
</organism>
<sequence>MNFVKQKCITAAVLLLVAILSITVVGKYASAPENHQKTIASLDEKKQTVMELTAASTVTSALITLLPGDTATPIAEKMADVSGYLLVVLCAIYLEKYLVTITGYVAFTYLIPIACGLWILNLIFANATVRKLAAKLAVFGLAISLVVPASVKISDLIGDTYQAQIEATIEDAKNTQSILENSGVVDDTNATETTGIGTTEASGTVTGNVQEKENNNSGSVSNIFDWAKDAISGAKDSVTNVVENVTISTEELVQKVENSLNHFIEAVAVMIITSCVIPMLVLLLFFWVVKIVLDVDLSGVKIKGMLPEPKE</sequence>
<feature type="compositionally biased region" description="Low complexity" evidence="1">
    <location>
        <begin position="190"/>
        <end position="204"/>
    </location>
</feature>
<evidence type="ECO:0000256" key="2">
    <source>
        <dbReference type="SAM" id="Phobius"/>
    </source>
</evidence>